<proteinExistence type="predicted"/>
<dbReference type="Proteomes" id="UP001262754">
    <property type="component" value="Unassembled WGS sequence"/>
</dbReference>
<gene>
    <name evidence="3" type="ORF">J2800_001648</name>
</gene>
<reference evidence="3 4" key="1">
    <citation type="submission" date="2023-07" db="EMBL/GenBank/DDBJ databases">
        <title>Sorghum-associated microbial communities from plants grown in Nebraska, USA.</title>
        <authorList>
            <person name="Schachtman D."/>
        </authorList>
    </citation>
    <scope>NUCLEOTIDE SEQUENCE [LARGE SCALE GENOMIC DNA]</scope>
    <source>
        <strain evidence="3 4">DS2154</strain>
    </source>
</reference>
<evidence type="ECO:0000313" key="3">
    <source>
        <dbReference type="EMBL" id="MDR6530909.1"/>
    </source>
</evidence>
<evidence type="ECO:0000256" key="2">
    <source>
        <dbReference type="SAM" id="SignalP"/>
    </source>
</evidence>
<evidence type="ECO:0000256" key="1">
    <source>
        <dbReference type="SAM" id="Phobius"/>
    </source>
</evidence>
<name>A0ABU1MXK4_9CAUL</name>
<keyword evidence="1" id="KW-1133">Transmembrane helix</keyword>
<sequence>MIFGKTLTTLAAAAAIAAAAAVSVFAAAFALFAVLQPHLGAAGAAAVVAAVAAAIVGLAGLLAALKAEEKARPAPAPDAFAFAEKAIEMVKDRPILTVGAGLAAGIIAFRNPALAAIVAKALLDSQKPPPR</sequence>
<evidence type="ECO:0000313" key="4">
    <source>
        <dbReference type="Proteomes" id="UP001262754"/>
    </source>
</evidence>
<dbReference type="RefSeq" id="WP_028040095.1">
    <property type="nucleotide sequence ID" value="NZ_BMLD01000003.1"/>
</dbReference>
<organism evidence="3 4">
    <name type="scientific">Caulobacter rhizosphaerae</name>
    <dbReference type="NCBI Taxonomy" id="2010972"/>
    <lineage>
        <taxon>Bacteria</taxon>
        <taxon>Pseudomonadati</taxon>
        <taxon>Pseudomonadota</taxon>
        <taxon>Alphaproteobacteria</taxon>
        <taxon>Caulobacterales</taxon>
        <taxon>Caulobacteraceae</taxon>
        <taxon>Caulobacter</taxon>
    </lineage>
</organism>
<evidence type="ECO:0008006" key="5">
    <source>
        <dbReference type="Google" id="ProtNLM"/>
    </source>
</evidence>
<comment type="caution">
    <text evidence="3">The sequence shown here is derived from an EMBL/GenBank/DDBJ whole genome shotgun (WGS) entry which is preliminary data.</text>
</comment>
<keyword evidence="1" id="KW-0812">Transmembrane</keyword>
<feature type="transmembrane region" description="Helical" evidence="1">
    <location>
        <begin position="42"/>
        <end position="65"/>
    </location>
</feature>
<keyword evidence="1" id="KW-0472">Membrane</keyword>
<protein>
    <recommendedName>
        <fullName evidence="5">Superfamily III holin-X</fullName>
    </recommendedName>
</protein>
<accession>A0ABU1MXK4</accession>
<dbReference type="EMBL" id="JAVDRL010000004">
    <property type="protein sequence ID" value="MDR6530909.1"/>
    <property type="molecule type" value="Genomic_DNA"/>
</dbReference>
<keyword evidence="2" id="KW-0732">Signal</keyword>
<keyword evidence="4" id="KW-1185">Reference proteome</keyword>
<feature type="signal peptide" evidence="2">
    <location>
        <begin position="1"/>
        <end position="26"/>
    </location>
</feature>
<feature type="chain" id="PRO_5046510461" description="Superfamily III holin-X" evidence="2">
    <location>
        <begin position="27"/>
        <end position="131"/>
    </location>
</feature>